<evidence type="ECO:0000313" key="1">
    <source>
        <dbReference type="EMBL" id="PJA55136.1"/>
    </source>
</evidence>
<dbReference type="AlphaFoldDB" id="A0A2M7XWN9"/>
<dbReference type="EMBL" id="PFWL01000213">
    <property type="protein sequence ID" value="PJA55136.1"/>
    <property type="molecule type" value="Genomic_DNA"/>
</dbReference>
<evidence type="ECO:0000313" key="2">
    <source>
        <dbReference type="Proteomes" id="UP000229647"/>
    </source>
</evidence>
<accession>A0A2M7XWN9</accession>
<comment type="caution">
    <text evidence="1">The sequence shown here is derived from an EMBL/GenBank/DDBJ whole genome shotgun (WGS) entry which is preliminary data.</text>
</comment>
<sequence>MSLEWIQSYPGLLPSAGFYQVSNLLPVLSEERLQKITPKKEKYYKRHTLRFLKHFIKETDIPNLVADYDGIYLIGEDITDSNLFDYVYSYIHGERKWIEDISCIRLENIFVFMGPGKIMENKYRSIGKTKEKKYPSAIAGTSSYFLNTDGKENGELREDHRVRAIKHEFRQVAINHAIWQMTGVVYVTDKNSIIKEACAGPGKYYWQMAEIPLIKADVDLLEKTTDFWGWYESQQKKYNCYQSFFENPITKSFYLDYVYKKGDNKYWFEQALLLAKTDLKFAV</sequence>
<organism evidence="1 2">
    <name type="scientific">Candidatus Roizmanbacteria bacterium CG_4_9_14_3_um_filter_33_18</name>
    <dbReference type="NCBI Taxonomy" id="1974841"/>
    <lineage>
        <taxon>Bacteria</taxon>
        <taxon>Candidatus Roizmaniibacteriota</taxon>
    </lineage>
</organism>
<name>A0A2M7XWN9_9BACT</name>
<gene>
    <name evidence="1" type="ORF">CO165_05180</name>
</gene>
<protein>
    <submittedName>
        <fullName evidence="1">Uncharacterized protein</fullName>
    </submittedName>
</protein>
<reference evidence="2" key="1">
    <citation type="submission" date="2017-09" db="EMBL/GenBank/DDBJ databases">
        <title>Depth-based differentiation of microbial function through sediment-hosted aquifers and enrichment of novel symbionts in the deep terrestrial subsurface.</title>
        <authorList>
            <person name="Probst A.J."/>
            <person name="Ladd B."/>
            <person name="Jarett J.K."/>
            <person name="Geller-Mcgrath D.E."/>
            <person name="Sieber C.M.K."/>
            <person name="Emerson J.B."/>
            <person name="Anantharaman K."/>
            <person name="Thomas B.C."/>
            <person name="Malmstrom R."/>
            <person name="Stieglmeier M."/>
            <person name="Klingl A."/>
            <person name="Woyke T."/>
            <person name="Ryan C.M."/>
            <person name="Banfield J.F."/>
        </authorList>
    </citation>
    <scope>NUCLEOTIDE SEQUENCE [LARGE SCALE GENOMIC DNA]</scope>
</reference>
<dbReference type="Proteomes" id="UP000229647">
    <property type="component" value="Unassembled WGS sequence"/>
</dbReference>
<proteinExistence type="predicted"/>